<evidence type="ECO:0000313" key="2">
    <source>
        <dbReference type="Proteomes" id="UP000012153"/>
    </source>
</evidence>
<sequence length="40" mass="4736">MGTTAFFVFLLNFNLYSFKTKWKVVPTKIVVLLFRILLLL</sequence>
<proteinExistence type="predicted"/>
<comment type="caution">
    <text evidence="1">The sequence shown here is derived from an EMBL/GenBank/DDBJ whole genome shotgun (WGS) entry which is preliminary data.</text>
</comment>
<protein>
    <submittedName>
        <fullName evidence="1">Uncharacterized protein</fullName>
    </submittedName>
</protein>
<dbReference type="EMBL" id="AHOP02000021">
    <property type="protein sequence ID" value="EMO41546.1"/>
    <property type="molecule type" value="Genomic_DNA"/>
</dbReference>
<name>M6UFG7_9LEPT</name>
<accession>M6UFG7</accession>
<organism evidence="1 2">
    <name type="scientific">Leptospira noguchii serovar Autumnalis str. ZUN142</name>
    <dbReference type="NCBI Taxonomy" id="1085540"/>
    <lineage>
        <taxon>Bacteria</taxon>
        <taxon>Pseudomonadati</taxon>
        <taxon>Spirochaetota</taxon>
        <taxon>Spirochaetia</taxon>
        <taxon>Leptospirales</taxon>
        <taxon>Leptospiraceae</taxon>
        <taxon>Leptospira</taxon>
    </lineage>
</organism>
<evidence type="ECO:0000313" key="1">
    <source>
        <dbReference type="EMBL" id="EMO41546.1"/>
    </source>
</evidence>
<gene>
    <name evidence="1" type="ORF">LEP1GSC186_2156</name>
</gene>
<dbReference type="AlphaFoldDB" id="M6UFG7"/>
<reference evidence="1 2" key="1">
    <citation type="submission" date="2013-01" db="EMBL/GenBank/DDBJ databases">
        <authorList>
            <person name="Harkins D.M."/>
            <person name="Durkin A.S."/>
            <person name="Brinkac L.M."/>
            <person name="Haft D.H."/>
            <person name="Selengut J.D."/>
            <person name="Sanka R."/>
            <person name="DePew J."/>
            <person name="Purushe J."/>
            <person name="Matthias M.A."/>
            <person name="Vinetz J.M."/>
            <person name="Sutton G.G."/>
            <person name="Nierman W.C."/>
            <person name="Fouts D.E."/>
        </authorList>
    </citation>
    <scope>NUCLEOTIDE SEQUENCE [LARGE SCALE GENOMIC DNA]</scope>
    <source>
        <strain evidence="1 2">ZUN142</strain>
    </source>
</reference>
<dbReference type="Proteomes" id="UP000012153">
    <property type="component" value="Unassembled WGS sequence"/>
</dbReference>